<dbReference type="Gene3D" id="2.30.110.10">
    <property type="entry name" value="Electron Transport, Fmn-binding Protein, Chain A"/>
    <property type="match status" value="1"/>
</dbReference>
<dbReference type="Proteomes" id="UP000295718">
    <property type="component" value="Unassembled WGS sequence"/>
</dbReference>
<dbReference type="SUPFAM" id="SSF50475">
    <property type="entry name" value="FMN-binding split barrel"/>
    <property type="match status" value="1"/>
</dbReference>
<dbReference type="AlphaFoldDB" id="A0A4R1QVQ2"/>
<dbReference type="STRING" id="1469948.GCA_000732725_01657"/>
<proteinExistence type="predicted"/>
<dbReference type="InterPro" id="IPR012349">
    <property type="entry name" value="Split_barrel_FMN-bd"/>
</dbReference>
<protein>
    <recommendedName>
        <fullName evidence="3">NimC/NimA family protein</fullName>
    </recommendedName>
</protein>
<evidence type="ECO:0000313" key="2">
    <source>
        <dbReference type="Proteomes" id="UP000295718"/>
    </source>
</evidence>
<accession>A0A4R1QVQ2</accession>
<evidence type="ECO:0008006" key="3">
    <source>
        <dbReference type="Google" id="ProtNLM"/>
    </source>
</evidence>
<gene>
    <name evidence="1" type="ORF">EDD76_111169</name>
</gene>
<dbReference type="EMBL" id="SLUO01000011">
    <property type="protein sequence ID" value="TCL56675.1"/>
    <property type="molecule type" value="Genomic_DNA"/>
</dbReference>
<name>A0A4R1QVQ2_9FIRM</name>
<comment type="caution">
    <text evidence="1">The sequence shown here is derived from an EMBL/GenBank/DDBJ whole genome shotgun (WGS) entry which is preliminary data.</text>
</comment>
<sequence length="91" mass="10155">MATSNDKKVYAQFIRNPKIEIAGIVKGKWIRITGNAVVDEAIEVKEAMLEANSFLKNTYSVNDGKLAVFYIDRMKAVVSDFSGEPVELEDL</sequence>
<evidence type="ECO:0000313" key="1">
    <source>
        <dbReference type="EMBL" id="TCL56675.1"/>
    </source>
</evidence>
<organism evidence="1 2">
    <name type="scientific">Kineothrix alysoides</name>
    <dbReference type="NCBI Taxonomy" id="1469948"/>
    <lineage>
        <taxon>Bacteria</taxon>
        <taxon>Bacillati</taxon>
        <taxon>Bacillota</taxon>
        <taxon>Clostridia</taxon>
        <taxon>Lachnospirales</taxon>
        <taxon>Lachnospiraceae</taxon>
        <taxon>Kineothrix</taxon>
    </lineage>
</organism>
<keyword evidence="2" id="KW-1185">Reference proteome</keyword>
<reference evidence="1 2" key="1">
    <citation type="submission" date="2019-03" db="EMBL/GenBank/DDBJ databases">
        <title>Genomic Encyclopedia of Type Strains, Phase IV (KMG-IV): sequencing the most valuable type-strain genomes for metagenomic binning, comparative biology and taxonomic classification.</title>
        <authorList>
            <person name="Goeker M."/>
        </authorList>
    </citation>
    <scope>NUCLEOTIDE SEQUENCE [LARGE SCALE GENOMIC DNA]</scope>
    <source>
        <strain evidence="1 2">DSM 100556</strain>
    </source>
</reference>